<keyword evidence="1" id="KW-0812">Transmembrane</keyword>
<comment type="caution">
    <text evidence="2">The sequence shown here is derived from an EMBL/GenBank/DDBJ whole genome shotgun (WGS) entry which is preliminary data.</text>
</comment>
<keyword evidence="3" id="KW-1185">Reference proteome</keyword>
<keyword evidence="1" id="KW-0472">Membrane</keyword>
<name>A0A9X5E8D8_9CYAN</name>
<dbReference type="AlphaFoldDB" id="A0A9X5E8D8"/>
<gene>
    <name evidence="2" type="ORF">QH73_0019435</name>
</gene>
<feature type="transmembrane region" description="Helical" evidence="1">
    <location>
        <begin position="85"/>
        <end position="102"/>
    </location>
</feature>
<evidence type="ECO:0000313" key="3">
    <source>
        <dbReference type="Proteomes" id="UP000031532"/>
    </source>
</evidence>
<dbReference type="RefSeq" id="WP_052290082.1">
    <property type="nucleotide sequence ID" value="NZ_JTJC03000005.1"/>
</dbReference>
<evidence type="ECO:0000256" key="1">
    <source>
        <dbReference type="SAM" id="Phobius"/>
    </source>
</evidence>
<dbReference type="OrthoDB" id="424290at2"/>
<organism evidence="2 3">
    <name type="scientific">Scytonema millei VB511283</name>
    <dbReference type="NCBI Taxonomy" id="1245923"/>
    <lineage>
        <taxon>Bacteria</taxon>
        <taxon>Bacillati</taxon>
        <taxon>Cyanobacteriota</taxon>
        <taxon>Cyanophyceae</taxon>
        <taxon>Nostocales</taxon>
        <taxon>Scytonemataceae</taxon>
        <taxon>Scytonema</taxon>
    </lineage>
</organism>
<keyword evidence="1" id="KW-1133">Transmembrane helix</keyword>
<accession>A0A9X5E8D8</accession>
<reference evidence="2 3" key="1">
    <citation type="journal article" date="2015" name="Genome Announc.">
        <title>Draft Genome Sequence of the Terrestrial Cyanobacterium Scytonema millei VB511283, Isolated from Eastern India.</title>
        <authorList>
            <person name="Sen D."/>
            <person name="Chandrababunaidu M.M."/>
            <person name="Singh D."/>
            <person name="Sanghi N."/>
            <person name="Ghorai A."/>
            <person name="Mishra G.P."/>
            <person name="Madduluri M."/>
            <person name="Adhikary S.P."/>
            <person name="Tripathy S."/>
        </authorList>
    </citation>
    <scope>NUCLEOTIDE SEQUENCE [LARGE SCALE GENOMIC DNA]</scope>
    <source>
        <strain evidence="2 3">VB511283</strain>
    </source>
</reference>
<dbReference type="Proteomes" id="UP000031532">
    <property type="component" value="Unassembled WGS sequence"/>
</dbReference>
<proteinExistence type="predicted"/>
<sequence length="227" mass="25817">MRSQAENGTSILERTKDWVATAGDTFSHTIARITTTTQDAAGSLADKAIAPIASTQATLFQSWLEAHPTVERSLQVLNWAIDRPIISVIILLFLLAIAWSFIKSIGRLFERFCLSVLQVPLKLGYFLIRASWRSLHKLFARFTLKPTRRNMHQMRVISTSDVQTNYTEQHQRLLEISTKLALLNQEQNELMQEALSILSSTQIATEDIPKNFQHEVFSNIDKSIFQS</sequence>
<evidence type="ECO:0000313" key="2">
    <source>
        <dbReference type="EMBL" id="NHC36786.1"/>
    </source>
</evidence>
<protein>
    <submittedName>
        <fullName evidence="2">Uncharacterized protein</fullName>
    </submittedName>
</protein>
<dbReference type="EMBL" id="JTJC03000005">
    <property type="protein sequence ID" value="NHC36786.1"/>
    <property type="molecule type" value="Genomic_DNA"/>
</dbReference>